<dbReference type="EC" id="2.1.1.182" evidence="7"/>
<comment type="subcellular location">
    <subcellularLocation>
        <location evidence="7">Cytoplasm</location>
    </subcellularLocation>
</comment>
<comment type="similarity">
    <text evidence="7">Belongs to the class I-like SAM-binding methyltransferase superfamily. rRNA adenine N(6)-methyltransferase family. RsmA subfamily.</text>
</comment>
<sequence>MILSELKHLWNEVCFRPNKKLGQNFLIDKNIRDKIINAIPLTAETILVEVGPGFGVMTIPLSQKCREILAVEKDSRIYEIMEPIFSKYSNIKIIKNDILETDFYSEFPRRGQEKVLLFGNIPYYITTPLLEKAILSRNLIKAVYLVMQKEVAERITAKPGSKSYGALTCYLQFFTKPKRLFSISKNCFYPSPDVESSLLELEILAEPSYFTMSEEIMFSVIKKAFNERRKKIINSLGDKQCLGIEKNRWARIFEECAIDMNLRAEDLSLKNYADISNKAVGEK</sequence>
<dbReference type="GO" id="GO:0003723">
    <property type="term" value="F:RNA binding"/>
    <property type="evidence" value="ECO:0007669"/>
    <property type="project" value="UniProtKB-UniRule"/>
</dbReference>
<dbReference type="Proteomes" id="UP000033428">
    <property type="component" value="Unassembled WGS sequence"/>
</dbReference>
<dbReference type="PROSITE" id="PS51689">
    <property type="entry name" value="SAM_RNA_A_N6_MT"/>
    <property type="match status" value="1"/>
</dbReference>
<dbReference type="NCBIfam" id="TIGR00755">
    <property type="entry name" value="ksgA"/>
    <property type="match status" value="1"/>
</dbReference>
<feature type="binding site" evidence="7 8">
    <location>
        <position position="24"/>
    </location>
    <ligand>
        <name>S-adenosyl-L-methionine</name>
        <dbReference type="ChEBI" id="CHEBI:59789"/>
    </ligand>
</feature>
<name>A0A0F0CM31_9BACT</name>
<evidence type="ECO:0000256" key="2">
    <source>
        <dbReference type="ARBA" id="ARBA00022552"/>
    </source>
</evidence>
<dbReference type="SUPFAM" id="SSF53335">
    <property type="entry name" value="S-adenosyl-L-methionine-dependent methyltransferases"/>
    <property type="match status" value="1"/>
</dbReference>
<dbReference type="InterPro" id="IPR020596">
    <property type="entry name" value="rRNA_Ade_Mease_Trfase_CS"/>
</dbReference>
<reference evidence="10 11" key="1">
    <citation type="submission" date="2015-02" db="EMBL/GenBank/DDBJ databases">
        <title>Single-cell genomics of uncultivated deep-branching MTB reveals a conserved set of magnetosome genes.</title>
        <authorList>
            <person name="Kolinko S."/>
            <person name="Richter M."/>
            <person name="Glockner F.O."/>
            <person name="Brachmann A."/>
            <person name="Schuler D."/>
        </authorList>
    </citation>
    <scope>NUCLEOTIDE SEQUENCE [LARGE SCALE GENOMIC DNA]</scope>
    <source>
        <strain evidence="10">SKK-01</strain>
    </source>
</reference>
<dbReference type="PANTHER" id="PTHR11727:SF7">
    <property type="entry name" value="DIMETHYLADENOSINE TRANSFERASE-RELATED"/>
    <property type="match status" value="1"/>
</dbReference>
<comment type="catalytic activity">
    <reaction evidence="7">
        <text>adenosine(1518)/adenosine(1519) in 16S rRNA + 4 S-adenosyl-L-methionine = N(6)-dimethyladenosine(1518)/N(6)-dimethyladenosine(1519) in 16S rRNA + 4 S-adenosyl-L-homocysteine + 4 H(+)</text>
        <dbReference type="Rhea" id="RHEA:19609"/>
        <dbReference type="Rhea" id="RHEA-COMP:10232"/>
        <dbReference type="Rhea" id="RHEA-COMP:10233"/>
        <dbReference type="ChEBI" id="CHEBI:15378"/>
        <dbReference type="ChEBI" id="CHEBI:57856"/>
        <dbReference type="ChEBI" id="CHEBI:59789"/>
        <dbReference type="ChEBI" id="CHEBI:74411"/>
        <dbReference type="ChEBI" id="CHEBI:74493"/>
        <dbReference type="EC" id="2.1.1.182"/>
    </reaction>
</comment>
<dbReference type="InterPro" id="IPR020598">
    <property type="entry name" value="rRNA_Ade_methylase_Trfase_N"/>
</dbReference>
<protein>
    <recommendedName>
        <fullName evidence="7">Ribosomal RNA small subunit methyltransferase A</fullName>
        <ecNumber evidence="7">2.1.1.182</ecNumber>
    </recommendedName>
    <alternativeName>
        <fullName evidence="7">16S rRNA (adenine(1518)-N(6)/adenine(1519)-N(6))-dimethyltransferase</fullName>
    </alternativeName>
    <alternativeName>
        <fullName evidence="7">16S rRNA dimethyladenosine transferase</fullName>
    </alternativeName>
    <alternativeName>
        <fullName evidence="7">16S rRNA dimethylase</fullName>
    </alternativeName>
    <alternativeName>
        <fullName evidence="7">S-adenosylmethionine-6-N', N'-adenosyl(rRNA) dimethyltransferase</fullName>
    </alternativeName>
</protein>
<gene>
    <name evidence="7" type="primary">rsmA</name>
    <name evidence="7" type="synonym">ksgA</name>
    <name evidence="10" type="ORF">OMAG_001851</name>
</gene>
<evidence type="ECO:0000313" key="11">
    <source>
        <dbReference type="Proteomes" id="UP000033428"/>
    </source>
</evidence>
<feature type="binding site" evidence="7 8">
    <location>
        <position position="120"/>
    </location>
    <ligand>
        <name>S-adenosyl-L-methionine</name>
        <dbReference type="ChEBI" id="CHEBI:59789"/>
    </ligand>
</feature>
<evidence type="ECO:0000256" key="1">
    <source>
        <dbReference type="ARBA" id="ARBA00022490"/>
    </source>
</evidence>
<keyword evidence="4 7" id="KW-0808">Transferase</keyword>
<evidence type="ECO:0000256" key="3">
    <source>
        <dbReference type="ARBA" id="ARBA00022603"/>
    </source>
</evidence>
<dbReference type="AlphaFoldDB" id="A0A0F0CM31"/>
<evidence type="ECO:0000256" key="7">
    <source>
        <dbReference type="HAMAP-Rule" id="MF_00607"/>
    </source>
</evidence>
<dbReference type="Gene3D" id="3.40.50.150">
    <property type="entry name" value="Vaccinia Virus protein VP39"/>
    <property type="match status" value="1"/>
</dbReference>
<keyword evidence="2 7" id="KW-0698">rRNA processing</keyword>
<dbReference type="Pfam" id="PF00398">
    <property type="entry name" value="RrnaAD"/>
    <property type="match status" value="1"/>
</dbReference>
<feature type="binding site" evidence="7 8">
    <location>
        <position position="72"/>
    </location>
    <ligand>
        <name>S-adenosyl-L-methionine</name>
        <dbReference type="ChEBI" id="CHEBI:59789"/>
    </ligand>
</feature>
<dbReference type="PANTHER" id="PTHR11727">
    <property type="entry name" value="DIMETHYLADENOSINE TRANSFERASE"/>
    <property type="match status" value="1"/>
</dbReference>
<evidence type="ECO:0000256" key="8">
    <source>
        <dbReference type="PROSITE-ProRule" id="PRU01026"/>
    </source>
</evidence>
<accession>A0A0F0CM31</accession>
<dbReference type="Gene3D" id="1.10.8.100">
    <property type="entry name" value="Ribosomal RNA adenine dimethylase-like, domain 2"/>
    <property type="match status" value="1"/>
</dbReference>
<feature type="domain" description="Ribosomal RNA adenine methylase transferase N-terminal" evidence="9">
    <location>
        <begin position="31"/>
        <end position="205"/>
    </location>
</feature>
<evidence type="ECO:0000313" key="10">
    <source>
        <dbReference type="EMBL" id="KJJ84388.1"/>
    </source>
</evidence>
<organism evidence="10 11">
    <name type="scientific">Candidatus Omnitrophus magneticus</name>
    <dbReference type="NCBI Taxonomy" id="1609969"/>
    <lineage>
        <taxon>Bacteria</taxon>
        <taxon>Pseudomonadati</taxon>
        <taxon>Candidatus Omnitrophota</taxon>
        <taxon>Candidatus Omnitrophus</taxon>
    </lineage>
</organism>
<comment type="function">
    <text evidence="7">Specifically dimethylates two adjacent adenosines (A1518 and A1519) in the loop of a conserved hairpin near the 3'-end of 16S rRNA in the 30S particle. May play a critical role in biogenesis of 30S subunits.</text>
</comment>
<dbReference type="InterPro" id="IPR001737">
    <property type="entry name" value="KsgA/Erm"/>
</dbReference>
<keyword evidence="3 7" id="KW-0489">Methyltransferase</keyword>
<dbReference type="GO" id="GO:0052908">
    <property type="term" value="F:16S rRNA (adenine(1518)-N(6)/adenine(1519)-N(6))-dimethyltransferase activity"/>
    <property type="evidence" value="ECO:0007669"/>
    <property type="project" value="UniProtKB-EC"/>
</dbReference>
<proteinExistence type="inferred from homology"/>
<dbReference type="GO" id="GO:0005829">
    <property type="term" value="C:cytosol"/>
    <property type="evidence" value="ECO:0007669"/>
    <property type="project" value="TreeGrafter"/>
</dbReference>
<evidence type="ECO:0000256" key="4">
    <source>
        <dbReference type="ARBA" id="ARBA00022679"/>
    </source>
</evidence>
<dbReference type="InterPro" id="IPR029063">
    <property type="entry name" value="SAM-dependent_MTases_sf"/>
</dbReference>
<evidence type="ECO:0000256" key="5">
    <source>
        <dbReference type="ARBA" id="ARBA00022691"/>
    </source>
</evidence>
<keyword evidence="6 7" id="KW-0694">RNA-binding</keyword>
<dbReference type="EMBL" id="JYNY01000372">
    <property type="protein sequence ID" value="KJJ84388.1"/>
    <property type="molecule type" value="Genomic_DNA"/>
</dbReference>
<keyword evidence="11" id="KW-1185">Reference proteome</keyword>
<dbReference type="PATRIC" id="fig|1609969.3.peg.1977"/>
<feature type="binding site" evidence="7 8">
    <location>
        <position position="51"/>
    </location>
    <ligand>
        <name>S-adenosyl-L-methionine</name>
        <dbReference type="ChEBI" id="CHEBI:59789"/>
    </ligand>
</feature>
<keyword evidence="1 7" id="KW-0963">Cytoplasm</keyword>
<feature type="binding site" evidence="7 8">
    <location>
        <position position="26"/>
    </location>
    <ligand>
        <name>S-adenosyl-L-methionine</name>
        <dbReference type="ChEBI" id="CHEBI:59789"/>
    </ligand>
</feature>
<dbReference type="HAMAP" id="MF_00607">
    <property type="entry name" value="16SrRNA_methyltr_A"/>
    <property type="match status" value="1"/>
</dbReference>
<feature type="binding site" evidence="7 8">
    <location>
        <position position="97"/>
    </location>
    <ligand>
        <name>S-adenosyl-L-methionine</name>
        <dbReference type="ChEBI" id="CHEBI:59789"/>
    </ligand>
</feature>
<dbReference type="InterPro" id="IPR023165">
    <property type="entry name" value="rRNA_Ade_diMease-like_C"/>
</dbReference>
<evidence type="ECO:0000259" key="9">
    <source>
        <dbReference type="SMART" id="SM00650"/>
    </source>
</evidence>
<dbReference type="PROSITE" id="PS01131">
    <property type="entry name" value="RRNA_A_DIMETH"/>
    <property type="match status" value="1"/>
</dbReference>
<keyword evidence="5 7" id="KW-0949">S-adenosyl-L-methionine</keyword>
<evidence type="ECO:0000256" key="6">
    <source>
        <dbReference type="ARBA" id="ARBA00022884"/>
    </source>
</evidence>
<dbReference type="InterPro" id="IPR011530">
    <property type="entry name" value="rRNA_adenine_dimethylase"/>
</dbReference>
<dbReference type="SMART" id="SM00650">
    <property type="entry name" value="rADc"/>
    <property type="match status" value="1"/>
</dbReference>
<comment type="caution">
    <text evidence="10">The sequence shown here is derived from an EMBL/GenBank/DDBJ whole genome shotgun (WGS) entry which is preliminary data.</text>
</comment>